<dbReference type="RefSeq" id="WP_148601518.1">
    <property type="nucleotide sequence ID" value="NZ_VSLD01000006.1"/>
</dbReference>
<dbReference type="PANTHER" id="PTHR33744:SF7">
    <property type="entry name" value="PUCR FAMILY TRANSCRIPTIONAL REGULATOR"/>
    <property type="match status" value="1"/>
</dbReference>
<dbReference type="AlphaFoldDB" id="A0A5D0XPH8"/>
<dbReference type="InterPro" id="IPR012914">
    <property type="entry name" value="PucR_dom"/>
</dbReference>
<evidence type="ECO:0000313" key="3">
    <source>
        <dbReference type="EMBL" id="TYC97946.1"/>
    </source>
</evidence>
<dbReference type="Proteomes" id="UP000323410">
    <property type="component" value="Unassembled WGS sequence"/>
</dbReference>
<dbReference type="OrthoDB" id="2973014at2"/>
<dbReference type="PANTHER" id="PTHR33744">
    <property type="entry name" value="CARBOHYDRATE DIACID REGULATOR"/>
    <property type="match status" value="1"/>
</dbReference>
<gene>
    <name evidence="3" type="ORF">FQ377_12095</name>
</gene>
<keyword evidence="4" id="KW-1185">Reference proteome</keyword>
<evidence type="ECO:0000259" key="2">
    <source>
        <dbReference type="Pfam" id="PF13556"/>
    </source>
</evidence>
<sequence>MIVADLLAADALQLRLHTPSSVTRLGWDISWCAPAETIDPTPFLSHNVVLLTNGIGLNIEDERTWTAYVERLVRVRVSAIAFGTGTAHHLVPPGLIRAATSLDLPLLEIPRSVPFLQVHRHVTNVLQVERHTAVNRSWELARECAQLAASGAHLQVILDAAAQSAEGDLAIVDATGTVIARSPSTAVWTSEDLATEPARTDPSSIPLPMGSGDSFQLIVRDPASDHPISTLLAPAASIIAVQLQTALHTTTHKERELEILLDQVPDWAGVALEGFVATFLSTGLDLHQSTVVLAATTGRRNLSSAWRIRILLQARFGDVRVQVRSGVLYAFAQGPLDGVDATEATEAFLVRCIRDLPDQPLVVKGPCRSIDEVRLALHQAGTMVGVARTPQRAPELGIRTLIASTASSGARTGARRLLAPVIAYDDTHAVDLLGTLRAFLDHDAQPGRTAASLFIHRNTLAQRLAKLESLLNLSLASLEGQATCLMGLEILRPPS</sequence>
<dbReference type="Pfam" id="PF13556">
    <property type="entry name" value="HTH_30"/>
    <property type="match status" value="1"/>
</dbReference>
<protein>
    <submittedName>
        <fullName evidence="3">PucR family transcriptional regulator</fullName>
    </submittedName>
</protein>
<comment type="caution">
    <text evidence="3">The sequence shown here is derived from an EMBL/GenBank/DDBJ whole genome shotgun (WGS) entry which is preliminary data.</text>
</comment>
<evidence type="ECO:0000259" key="1">
    <source>
        <dbReference type="Pfam" id="PF07905"/>
    </source>
</evidence>
<dbReference type="Pfam" id="PF07905">
    <property type="entry name" value="PucR"/>
    <property type="match status" value="1"/>
</dbReference>
<proteinExistence type="predicted"/>
<organism evidence="3 4">
    <name type="scientific">Arthrobacter echini</name>
    <dbReference type="NCBI Taxonomy" id="1529066"/>
    <lineage>
        <taxon>Bacteria</taxon>
        <taxon>Bacillati</taxon>
        <taxon>Actinomycetota</taxon>
        <taxon>Actinomycetes</taxon>
        <taxon>Micrococcales</taxon>
        <taxon>Micrococcaceae</taxon>
        <taxon>Arthrobacter</taxon>
    </lineage>
</organism>
<reference evidence="3 4" key="1">
    <citation type="submission" date="2019-08" db="EMBL/GenBank/DDBJ databases">
        <title>Genone of Arthrobacter echini P9.</title>
        <authorList>
            <person name="Bowman J.P."/>
        </authorList>
    </citation>
    <scope>NUCLEOTIDE SEQUENCE [LARGE SCALE GENOMIC DNA]</scope>
    <source>
        <strain evidence="3 4">P9</strain>
    </source>
</reference>
<evidence type="ECO:0000313" key="4">
    <source>
        <dbReference type="Proteomes" id="UP000323410"/>
    </source>
</evidence>
<dbReference type="EMBL" id="VSLD01000006">
    <property type="protein sequence ID" value="TYC97946.1"/>
    <property type="molecule type" value="Genomic_DNA"/>
</dbReference>
<dbReference type="InterPro" id="IPR025736">
    <property type="entry name" value="PucR_C-HTH_dom"/>
</dbReference>
<feature type="domain" description="PucR C-terminal helix-turn-helix" evidence="2">
    <location>
        <begin position="432"/>
        <end position="489"/>
    </location>
</feature>
<dbReference type="Gene3D" id="1.10.10.2840">
    <property type="entry name" value="PucR C-terminal helix-turn-helix domain"/>
    <property type="match status" value="1"/>
</dbReference>
<feature type="domain" description="Purine catabolism PurC-like" evidence="1">
    <location>
        <begin position="6"/>
        <end position="124"/>
    </location>
</feature>
<name>A0A5D0XPH8_9MICC</name>
<dbReference type="InterPro" id="IPR051448">
    <property type="entry name" value="CdaR-like_regulators"/>
</dbReference>
<accession>A0A5D0XPH8</accession>
<dbReference type="InterPro" id="IPR042070">
    <property type="entry name" value="PucR_C-HTH_sf"/>
</dbReference>